<keyword evidence="2" id="KW-0472">Membrane</keyword>
<dbReference type="AlphaFoldDB" id="A0A0G4HN56"/>
<organism evidence="3">
    <name type="scientific">Chromera velia CCMP2878</name>
    <dbReference type="NCBI Taxonomy" id="1169474"/>
    <lineage>
        <taxon>Eukaryota</taxon>
        <taxon>Sar</taxon>
        <taxon>Alveolata</taxon>
        <taxon>Colpodellida</taxon>
        <taxon>Chromeraceae</taxon>
        <taxon>Chromera</taxon>
    </lineage>
</organism>
<feature type="transmembrane region" description="Helical" evidence="2">
    <location>
        <begin position="7"/>
        <end position="27"/>
    </location>
</feature>
<dbReference type="EMBL" id="CDMZ01003217">
    <property type="protein sequence ID" value="CEM45554.1"/>
    <property type="molecule type" value="Genomic_DNA"/>
</dbReference>
<name>A0A0G4HN56_9ALVE</name>
<feature type="region of interest" description="Disordered" evidence="1">
    <location>
        <begin position="240"/>
        <end position="357"/>
    </location>
</feature>
<keyword evidence="2" id="KW-1133">Transmembrane helix</keyword>
<dbReference type="VEuPathDB" id="CryptoDB:Cvel_7567"/>
<sequence length="357" mass="39793">MKTYFTLGFSLAGTVVWLVAMFMPFWINKLIIVGLLNTKITVKTSLWTIWAVVEPMINGDFVGLGKYTNAPAEKIQDVFPLEEEPSSIRMGFEQVCAMKSASGGLLFQELCSGMHALYGGSIALTFMVAVSICLAIAGWGFIAYIWKGKDHVYKRKVKKNYSQYAAYAFIAAGVLQVVAFITWTFCATAFLRSIYIRLPGCGSSSAMAGLFVCWYISLMATLLSLMPVFLSLSNFNSSSKEEEEEEDDEEDDPMGPWGRGVQQRWRNSKWNPWAGRESRPRIHDGYSQAPGGPGPPPQAQGRGIYPEVYQHQQPPPSGPDSRNRPDYSRPLAYQPDVDPNYYGDVRQGGKGGPRDYY</sequence>
<feature type="transmembrane region" description="Helical" evidence="2">
    <location>
        <begin position="167"/>
        <end position="195"/>
    </location>
</feature>
<feature type="transmembrane region" description="Helical" evidence="2">
    <location>
        <begin position="207"/>
        <end position="230"/>
    </location>
</feature>
<evidence type="ECO:0000256" key="1">
    <source>
        <dbReference type="SAM" id="MobiDB-lite"/>
    </source>
</evidence>
<proteinExistence type="predicted"/>
<evidence type="ECO:0000256" key="2">
    <source>
        <dbReference type="SAM" id="Phobius"/>
    </source>
</evidence>
<keyword evidence="2" id="KW-0812">Transmembrane</keyword>
<evidence type="ECO:0000313" key="3">
    <source>
        <dbReference type="EMBL" id="CEM45554.1"/>
    </source>
</evidence>
<gene>
    <name evidence="3" type="ORF">Cvel_7567</name>
</gene>
<feature type="transmembrane region" description="Helical" evidence="2">
    <location>
        <begin position="122"/>
        <end position="146"/>
    </location>
</feature>
<dbReference type="PhylomeDB" id="A0A0G4HN56"/>
<reference evidence="3" key="1">
    <citation type="submission" date="2014-11" db="EMBL/GenBank/DDBJ databases">
        <authorList>
            <person name="Otto D Thomas"/>
            <person name="Naeem Raeece"/>
        </authorList>
    </citation>
    <scope>NUCLEOTIDE SEQUENCE</scope>
</reference>
<protein>
    <submittedName>
        <fullName evidence="3">Uncharacterized protein</fullName>
    </submittedName>
</protein>
<feature type="compositionally biased region" description="Acidic residues" evidence="1">
    <location>
        <begin position="241"/>
        <end position="253"/>
    </location>
</feature>
<accession>A0A0G4HN56</accession>